<reference evidence="1 2" key="1">
    <citation type="submission" date="2020-10" db="EMBL/GenBank/DDBJ databases">
        <title>Sequencing the genomes of 1000 actinobacteria strains.</title>
        <authorList>
            <person name="Klenk H.-P."/>
        </authorList>
    </citation>
    <scope>NUCLEOTIDE SEQUENCE [LARGE SCALE GENOMIC DNA]</scope>
    <source>
        <strain evidence="1 2">DSM 46661</strain>
    </source>
</reference>
<protein>
    <recommendedName>
        <fullName evidence="3">ASCH domain-containing protein</fullName>
    </recommendedName>
</protein>
<dbReference type="Proteomes" id="UP000656548">
    <property type="component" value="Unassembled WGS sequence"/>
</dbReference>
<organism evidence="1 2">
    <name type="scientific">Amycolatopsis roodepoortensis</name>
    <dbReference type="NCBI Taxonomy" id="700274"/>
    <lineage>
        <taxon>Bacteria</taxon>
        <taxon>Bacillati</taxon>
        <taxon>Actinomycetota</taxon>
        <taxon>Actinomycetes</taxon>
        <taxon>Pseudonocardiales</taxon>
        <taxon>Pseudonocardiaceae</taxon>
        <taxon>Amycolatopsis</taxon>
    </lineage>
</organism>
<name>A0ABR9LC22_9PSEU</name>
<accession>A0ABR9LC22</accession>
<sequence>MVQTRTRLRLYEYEPSSDKTLTPRRPADWVTTVILSLTVLEGLAAGTIDLAFRRWSKQNVHPGDVMRLEAGVIEVVSVDIVDPAAITDADARRSGAESANAVRGTLRGPADAPVYRVRLRHLGPDPRRALGADTDLSEKDVEEIRRRLSKMDRRRPWTHETLRLIRDNPGRRAQELADLLNREKEPLKADIRKLKNLGLTLSLEVGYRISPRGAAYLRLTEGPGKTR</sequence>
<evidence type="ECO:0000313" key="2">
    <source>
        <dbReference type="Proteomes" id="UP000656548"/>
    </source>
</evidence>
<proteinExistence type="predicted"/>
<comment type="caution">
    <text evidence="1">The sequence shown here is derived from an EMBL/GenBank/DDBJ whole genome shotgun (WGS) entry which is preliminary data.</text>
</comment>
<evidence type="ECO:0008006" key="3">
    <source>
        <dbReference type="Google" id="ProtNLM"/>
    </source>
</evidence>
<evidence type="ECO:0000313" key="1">
    <source>
        <dbReference type="EMBL" id="MBE1578070.1"/>
    </source>
</evidence>
<gene>
    <name evidence="1" type="ORF">H4W30_005130</name>
</gene>
<keyword evidence="2" id="KW-1185">Reference proteome</keyword>
<dbReference type="EMBL" id="JADBEJ010000005">
    <property type="protein sequence ID" value="MBE1578070.1"/>
    <property type="molecule type" value="Genomic_DNA"/>
</dbReference>
<dbReference type="RefSeq" id="WP_225949864.1">
    <property type="nucleotide sequence ID" value="NZ_JADBEJ010000005.1"/>
</dbReference>